<accession>A0ABT3S8I4</accession>
<evidence type="ECO:0000313" key="2">
    <source>
        <dbReference type="EMBL" id="MCX2935806.1"/>
    </source>
</evidence>
<dbReference type="PANTHER" id="PTHR43157">
    <property type="entry name" value="PHOSPHATIDYLINOSITOL-GLYCAN BIOSYNTHESIS CLASS F PROTEIN-RELATED"/>
    <property type="match status" value="1"/>
</dbReference>
<dbReference type="RefSeq" id="WP_265995168.1">
    <property type="nucleotide sequence ID" value="NZ_JAPJDN010000002.1"/>
</dbReference>
<keyword evidence="3" id="KW-1185">Reference proteome</keyword>
<name>A0ABT3S8I4_9MYCO</name>
<dbReference type="InterPro" id="IPR036291">
    <property type="entry name" value="NAD(P)-bd_dom_sf"/>
</dbReference>
<dbReference type="Pfam" id="PF00106">
    <property type="entry name" value="adh_short"/>
    <property type="match status" value="2"/>
</dbReference>
<proteinExistence type="predicted"/>
<dbReference type="PRINTS" id="PR00081">
    <property type="entry name" value="GDHRDH"/>
</dbReference>
<comment type="caution">
    <text evidence="2">The sequence shown here is derived from an EMBL/GenBank/DDBJ whole genome shotgun (WGS) entry which is preliminary data.</text>
</comment>
<evidence type="ECO:0000313" key="3">
    <source>
        <dbReference type="Proteomes" id="UP001300745"/>
    </source>
</evidence>
<organism evidence="2 3">
    <name type="scientific">Mycobacterium pinniadriaticum</name>
    <dbReference type="NCBI Taxonomy" id="2994102"/>
    <lineage>
        <taxon>Bacteria</taxon>
        <taxon>Bacillati</taxon>
        <taxon>Actinomycetota</taxon>
        <taxon>Actinomycetes</taxon>
        <taxon>Mycobacteriales</taxon>
        <taxon>Mycobacteriaceae</taxon>
        <taxon>Mycobacterium</taxon>
    </lineage>
</organism>
<dbReference type="InterPro" id="IPR002347">
    <property type="entry name" value="SDR_fam"/>
</dbReference>
<dbReference type="SUPFAM" id="SSF51735">
    <property type="entry name" value="NAD(P)-binding Rossmann-fold domains"/>
    <property type="match status" value="1"/>
</dbReference>
<reference evidence="2 3" key="1">
    <citation type="submission" date="2022-11" db="EMBL/GenBank/DDBJ databases">
        <title>Mycobacterium sp. nov.</title>
        <authorList>
            <person name="Papic B."/>
            <person name="Spicic S."/>
            <person name="Duvnjak S."/>
        </authorList>
    </citation>
    <scope>NUCLEOTIDE SEQUENCE [LARGE SCALE GENOMIC DNA]</scope>
    <source>
        <strain evidence="2 3">CVI_P4</strain>
    </source>
</reference>
<evidence type="ECO:0000256" key="1">
    <source>
        <dbReference type="ARBA" id="ARBA00023002"/>
    </source>
</evidence>
<dbReference type="Proteomes" id="UP001300745">
    <property type="component" value="Unassembled WGS sequence"/>
</dbReference>
<protein>
    <submittedName>
        <fullName evidence="2">SDR family NAD(P)-dependent oxidoreductase</fullName>
    </submittedName>
</protein>
<keyword evidence="1" id="KW-0560">Oxidoreductase</keyword>
<gene>
    <name evidence="2" type="ORF">ORI27_03785</name>
</gene>
<dbReference type="PANTHER" id="PTHR43157:SF31">
    <property type="entry name" value="PHOSPHATIDYLINOSITOL-GLYCAN BIOSYNTHESIS CLASS F PROTEIN"/>
    <property type="match status" value="1"/>
</dbReference>
<dbReference type="EMBL" id="JAPJDO010000002">
    <property type="protein sequence ID" value="MCX2935806.1"/>
    <property type="molecule type" value="Genomic_DNA"/>
</dbReference>
<sequence length="284" mass="29992">MKTVLITGATAGIGLHCAEQIAARGHHMVLVGRSEDKLAAASTRVRAAGAPRVDALLADFASLTAVDALADQVLATYGHLDVLINNAGGMFLHHSQTQDGIEATFGVNHLAGYLLTERLRPLIVASAPARIVITASSGHYRAAPPRFDDSDFPKGYNGFAAYYRSKLANVLYTRALASQLEGTGVTVNALHPGAVATDIWNSTPGFARPLVALTKRLVMISPAEGGSRVTHLALDPAVAERTGSYFDRNRVKQPSGLARDGALAERLCEVSARLTGIDGDRSTQ</sequence>
<dbReference type="Gene3D" id="3.40.50.720">
    <property type="entry name" value="NAD(P)-binding Rossmann-like Domain"/>
    <property type="match status" value="1"/>
</dbReference>